<keyword evidence="1" id="KW-0175">Coiled coil</keyword>
<name>A0AAW0B3V5_9AGAR</name>
<evidence type="ECO:0000256" key="2">
    <source>
        <dbReference type="SAM" id="Phobius"/>
    </source>
</evidence>
<organism evidence="3 5">
    <name type="scientific">Paramarasmius palmivorus</name>
    <dbReference type="NCBI Taxonomy" id="297713"/>
    <lineage>
        <taxon>Eukaryota</taxon>
        <taxon>Fungi</taxon>
        <taxon>Dikarya</taxon>
        <taxon>Basidiomycota</taxon>
        <taxon>Agaricomycotina</taxon>
        <taxon>Agaricomycetes</taxon>
        <taxon>Agaricomycetidae</taxon>
        <taxon>Agaricales</taxon>
        <taxon>Marasmiineae</taxon>
        <taxon>Marasmiaceae</taxon>
        <taxon>Paramarasmius</taxon>
    </lineage>
</organism>
<feature type="coiled-coil region" evidence="1">
    <location>
        <begin position="171"/>
        <end position="241"/>
    </location>
</feature>
<protein>
    <submittedName>
        <fullName evidence="3">Uncharacterized protein</fullName>
    </submittedName>
</protein>
<dbReference type="EMBL" id="JAYKXP010000180">
    <property type="protein sequence ID" value="KAK7020741.1"/>
    <property type="molecule type" value="Genomic_DNA"/>
</dbReference>
<dbReference type="EMBL" id="JAYKXP010000065">
    <property type="protein sequence ID" value="KAK7032369.1"/>
    <property type="molecule type" value="Genomic_DNA"/>
</dbReference>
<dbReference type="AlphaFoldDB" id="A0AAW0B3V5"/>
<keyword evidence="5" id="KW-1185">Reference proteome</keyword>
<keyword evidence="2" id="KW-0812">Transmembrane</keyword>
<gene>
    <name evidence="4" type="ORF">VNI00_013117</name>
    <name evidence="3" type="ORF">VNI00_017596</name>
</gene>
<evidence type="ECO:0000313" key="3">
    <source>
        <dbReference type="EMBL" id="KAK7020741.1"/>
    </source>
</evidence>
<dbReference type="SUPFAM" id="SSF58100">
    <property type="entry name" value="Bacterial hemolysins"/>
    <property type="match status" value="1"/>
</dbReference>
<sequence length="398" mass="43826">MADTNSAPSLDEVLAHLKKQLGPNPTAKSISVVVKELPDSYRDVLLSKPVDQPVLDDDQKKAAAIEVAKELSNDENAELLKEAADAAATAVKKLQEMFISLESKLSSIDTQHKDKPFLPDLQNLHKRYNVLVQSSKDIATEIAAYGTQFDTVVVKFCADQSLSTEDRKEVIDKFIKEADRFKEEADTLNTNFKELHTDFAEFKGKFTHWAENKEKEIEKEIEQATKELKALEKQLSNLMWGVVGCLGGGLLSSFGAAYAAIYLLPAYSTSIIVGALIVLGVSMVVALVLAVKIFAVTSEISAKKKKIEDLQKTVGEIRASRSELEEAGTSALVAWNDGISAISHLWQSVQHDAVEIKSWLKQGANMAKVPKYMKDCLDHDVGVYNKMAVYLDQYASSA</sequence>
<dbReference type="Proteomes" id="UP001383192">
    <property type="component" value="Unassembled WGS sequence"/>
</dbReference>
<comment type="caution">
    <text evidence="3">The sequence shown here is derived from an EMBL/GenBank/DDBJ whole genome shotgun (WGS) entry which is preliminary data.</text>
</comment>
<accession>A0AAW0B3V5</accession>
<proteinExistence type="predicted"/>
<keyword evidence="2" id="KW-0472">Membrane</keyword>
<feature type="transmembrane region" description="Helical" evidence="2">
    <location>
        <begin position="238"/>
        <end position="264"/>
    </location>
</feature>
<keyword evidence="2" id="KW-1133">Transmembrane helix</keyword>
<feature type="transmembrane region" description="Helical" evidence="2">
    <location>
        <begin position="270"/>
        <end position="295"/>
    </location>
</feature>
<dbReference type="Gene3D" id="1.20.1170.10">
    <property type="match status" value="1"/>
</dbReference>
<reference evidence="3 5" key="1">
    <citation type="submission" date="2024-01" db="EMBL/GenBank/DDBJ databases">
        <title>A draft genome for a cacao thread blight-causing isolate of Paramarasmius palmivorus.</title>
        <authorList>
            <person name="Baruah I.K."/>
            <person name="Bukari Y."/>
            <person name="Amoako-Attah I."/>
            <person name="Meinhardt L.W."/>
            <person name="Bailey B.A."/>
            <person name="Cohen S.P."/>
        </authorList>
    </citation>
    <scope>NUCLEOTIDE SEQUENCE [LARGE SCALE GENOMIC DNA]</scope>
    <source>
        <strain evidence="3 5">GH-12</strain>
    </source>
</reference>
<evidence type="ECO:0000313" key="5">
    <source>
        <dbReference type="Proteomes" id="UP001383192"/>
    </source>
</evidence>
<evidence type="ECO:0000256" key="1">
    <source>
        <dbReference type="SAM" id="Coils"/>
    </source>
</evidence>
<evidence type="ECO:0000313" key="4">
    <source>
        <dbReference type="EMBL" id="KAK7032369.1"/>
    </source>
</evidence>